<gene>
    <name evidence="1" type="ORF">AAF712_007331</name>
</gene>
<name>A0ABR2ZWJ4_9AGAR</name>
<evidence type="ECO:0000313" key="1">
    <source>
        <dbReference type="EMBL" id="KAL0065690.1"/>
    </source>
</evidence>
<proteinExistence type="predicted"/>
<sequence length="289" mass="33045">MRVKGTKLRLNRSHPHPFTLSVEMDTPFDYLIKFSEDTLRSCYEEFFLSFASVDAVERWKDVKFFLSPLVASELEGFVKERKLLTGAAQLQTLRIDLKWVMTMPKAVWSPRPNPSEQFPSKIPFSSWITKHLTSPRILSYTGWTRPGNLVTYEEPFSSPDIMEVLNGTSSTLQSFNLKGYYLLEEDPDDSDSDGSDFSIDSITLPHLHTLYVHFSQTTTGRSLALIFDHIVALSLLDLHFDVWINGISETPFLSNFLLRSQCRLHWRLAVGIREGFLTVNTQKITSPSA</sequence>
<comment type="caution">
    <text evidence="1">The sequence shown here is derived from an EMBL/GenBank/DDBJ whole genome shotgun (WGS) entry which is preliminary data.</text>
</comment>
<accession>A0ABR2ZWJ4</accession>
<dbReference type="EMBL" id="JBBXMP010000044">
    <property type="protein sequence ID" value="KAL0065690.1"/>
    <property type="molecule type" value="Genomic_DNA"/>
</dbReference>
<dbReference type="Proteomes" id="UP001437256">
    <property type="component" value="Unassembled WGS sequence"/>
</dbReference>
<reference evidence="1 2" key="1">
    <citation type="submission" date="2024-05" db="EMBL/GenBank/DDBJ databases">
        <title>A draft genome resource for the thread blight pathogen Marasmius tenuissimus strain MS-2.</title>
        <authorList>
            <person name="Yulfo-Soto G.E."/>
            <person name="Baruah I.K."/>
            <person name="Amoako-Attah I."/>
            <person name="Bukari Y."/>
            <person name="Meinhardt L.W."/>
            <person name="Bailey B.A."/>
            <person name="Cohen S.P."/>
        </authorList>
    </citation>
    <scope>NUCLEOTIDE SEQUENCE [LARGE SCALE GENOMIC DNA]</scope>
    <source>
        <strain evidence="1 2">MS-2</strain>
    </source>
</reference>
<evidence type="ECO:0000313" key="2">
    <source>
        <dbReference type="Proteomes" id="UP001437256"/>
    </source>
</evidence>
<organism evidence="1 2">
    <name type="scientific">Marasmius tenuissimus</name>
    <dbReference type="NCBI Taxonomy" id="585030"/>
    <lineage>
        <taxon>Eukaryota</taxon>
        <taxon>Fungi</taxon>
        <taxon>Dikarya</taxon>
        <taxon>Basidiomycota</taxon>
        <taxon>Agaricomycotina</taxon>
        <taxon>Agaricomycetes</taxon>
        <taxon>Agaricomycetidae</taxon>
        <taxon>Agaricales</taxon>
        <taxon>Marasmiineae</taxon>
        <taxon>Marasmiaceae</taxon>
        <taxon>Marasmius</taxon>
    </lineage>
</organism>
<keyword evidence="2" id="KW-1185">Reference proteome</keyword>
<protein>
    <submittedName>
        <fullName evidence="1">Uncharacterized protein</fullName>
    </submittedName>
</protein>